<feature type="transmembrane region" description="Helical" evidence="1">
    <location>
        <begin position="7"/>
        <end position="26"/>
    </location>
</feature>
<name>A0ABR2IP99_9EUKA</name>
<dbReference type="InterPro" id="IPR002495">
    <property type="entry name" value="Glyco_trans_8"/>
</dbReference>
<evidence type="ECO:0000313" key="2">
    <source>
        <dbReference type="EMBL" id="KAK8866788.1"/>
    </source>
</evidence>
<accession>A0ABR2IP99</accession>
<proteinExistence type="predicted"/>
<sequence>MERYANCIFYYVPPLIIILINAVLFYKLHFEQSTTLRILNDNSSLVNFNDVQPTHQNHNRYAFATLVTPAFAMGAVVLGSQLRSFHADKYDLICIISQDVNDTWRSILSQWWKVIPVKEYRPMMHFRRSWMKLYVLDMEEYNKIVYLDTDIFVTKPIDELFTFPQLSCVPDVNPPQICNTGVLVIEPKNGTFEKIDHLARVEKIRMGIGDQSSINAFFKKFTPLPPEYNSPRTIEPGLGHLIELNKSKNIHFVCKKPWKCGRENMNCGCGYFEFNKLWWDAWDEACKDHICMESWLEFKATKKPKPTKKNKNK</sequence>
<protein>
    <recommendedName>
        <fullName evidence="4">Glycosyl transferase family 8 protein</fullName>
    </recommendedName>
</protein>
<keyword evidence="1" id="KW-1133">Transmembrane helix</keyword>
<feature type="transmembrane region" description="Helical" evidence="1">
    <location>
        <begin position="61"/>
        <end position="79"/>
    </location>
</feature>
<comment type="caution">
    <text evidence="2">The sequence shown here is derived from an EMBL/GenBank/DDBJ whole genome shotgun (WGS) entry which is preliminary data.</text>
</comment>
<organism evidence="2 3">
    <name type="scientific">Tritrichomonas musculus</name>
    <dbReference type="NCBI Taxonomy" id="1915356"/>
    <lineage>
        <taxon>Eukaryota</taxon>
        <taxon>Metamonada</taxon>
        <taxon>Parabasalia</taxon>
        <taxon>Tritrichomonadida</taxon>
        <taxon>Tritrichomonadidae</taxon>
        <taxon>Tritrichomonas</taxon>
    </lineage>
</organism>
<dbReference type="Pfam" id="PF01501">
    <property type="entry name" value="Glyco_transf_8"/>
    <property type="match status" value="1"/>
</dbReference>
<dbReference type="EMBL" id="JAPFFF010000015">
    <property type="protein sequence ID" value="KAK8866788.1"/>
    <property type="molecule type" value="Genomic_DNA"/>
</dbReference>
<reference evidence="2 3" key="1">
    <citation type="submission" date="2024-04" db="EMBL/GenBank/DDBJ databases">
        <title>Tritrichomonas musculus Genome.</title>
        <authorList>
            <person name="Alves-Ferreira E."/>
            <person name="Grigg M."/>
            <person name="Lorenzi H."/>
            <person name="Galac M."/>
        </authorList>
    </citation>
    <scope>NUCLEOTIDE SEQUENCE [LARGE SCALE GENOMIC DNA]</scope>
    <source>
        <strain evidence="2 3">EAF2021</strain>
    </source>
</reference>
<keyword evidence="3" id="KW-1185">Reference proteome</keyword>
<dbReference type="Proteomes" id="UP001470230">
    <property type="component" value="Unassembled WGS sequence"/>
</dbReference>
<dbReference type="SUPFAM" id="SSF53448">
    <property type="entry name" value="Nucleotide-diphospho-sugar transferases"/>
    <property type="match status" value="1"/>
</dbReference>
<dbReference type="Gene3D" id="3.90.550.10">
    <property type="entry name" value="Spore Coat Polysaccharide Biosynthesis Protein SpsA, Chain A"/>
    <property type="match status" value="1"/>
</dbReference>
<keyword evidence="1" id="KW-0472">Membrane</keyword>
<evidence type="ECO:0000313" key="3">
    <source>
        <dbReference type="Proteomes" id="UP001470230"/>
    </source>
</evidence>
<gene>
    <name evidence="2" type="ORF">M9Y10_009756</name>
</gene>
<dbReference type="InterPro" id="IPR050587">
    <property type="entry name" value="GNT1/Glycosyltrans_8"/>
</dbReference>
<dbReference type="InterPro" id="IPR029044">
    <property type="entry name" value="Nucleotide-diphossugar_trans"/>
</dbReference>
<keyword evidence="1" id="KW-0812">Transmembrane</keyword>
<evidence type="ECO:0000256" key="1">
    <source>
        <dbReference type="SAM" id="Phobius"/>
    </source>
</evidence>
<dbReference type="PANTHER" id="PTHR11183">
    <property type="entry name" value="GLYCOGENIN SUBFAMILY MEMBER"/>
    <property type="match status" value="1"/>
</dbReference>
<evidence type="ECO:0008006" key="4">
    <source>
        <dbReference type="Google" id="ProtNLM"/>
    </source>
</evidence>